<dbReference type="EMBL" id="JABZGU010000001">
    <property type="protein sequence ID" value="MBF4802205.1"/>
    <property type="molecule type" value="Genomic_DNA"/>
</dbReference>
<dbReference type="AlphaFoldDB" id="A0A9D6ADU8"/>
<feature type="transmembrane region" description="Helical" evidence="9">
    <location>
        <begin position="286"/>
        <end position="308"/>
    </location>
</feature>
<feature type="transmembrane region" description="Helical" evidence="9">
    <location>
        <begin position="82"/>
        <end position="101"/>
    </location>
</feature>
<keyword evidence="8 9" id="KW-0472">Membrane</keyword>
<evidence type="ECO:0000256" key="6">
    <source>
        <dbReference type="ARBA" id="ARBA00022847"/>
    </source>
</evidence>
<feature type="transmembrane region" description="Helical" evidence="9">
    <location>
        <begin position="141"/>
        <end position="164"/>
    </location>
</feature>
<proteinExistence type="inferred from homology"/>
<keyword evidence="4" id="KW-0762">Sugar transport</keyword>
<comment type="similarity">
    <text evidence="1">Belongs to the KdgT transporter family.</text>
</comment>
<name>A0A9D6ADU8_9ACTN</name>
<evidence type="ECO:0000256" key="3">
    <source>
        <dbReference type="ARBA" id="ARBA00022475"/>
    </source>
</evidence>
<reference evidence="10" key="1">
    <citation type="submission" date="2020-04" db="EMBL/GenBank/DDBJ databases">
        <title>Deep metagenomics examines the oral microbiome during advanced dental caries in children, revealing novel taxa and co-occurrences with host molecules.</title>
        <authorList>
            <person name="Baker J.L."/>
            <person name="Morton J.T."/>
            <person name="Dinis M."/>
            <person name="Alvarez R."/>
            <person name="Tran N.C."/>
            <person name="Knight R."/>
            <person name="Edlund A."/>
        </authorList>
    </citation>
    <scope>NUCLEOTIDE SEQUENCE</scope>
    <source>
        <strain evidence="10">JCVI_3_bin.11</strain>
    </source>
</reference>
<evidence type="ECO:0000256" key="2">
    <source>
        <dbReference type="ARBA" id="ARBA00022448"/>
    </source>
</evidence>
<keyword evidence="5 9" id="KW-0812">Transmembrane</keyword>
<evidence type="ECO:0000256" key="7">
    <source>
        <dbReference type="ARBA" id="ARBA00022989"/>
    </source>
</evidence>
<protein>
    <submittedName>
        <fullName evidence="10">2-keto-3-deoxygluconate permease</fullName>
    </submittedName>
</protein>
<dbReference type="GO" id="GO:0016020">
    <property type="term" value="C:membrane"/>
    <property type="evidence" value="ECO:0007669"/>
    <property type="project" value="InterPro"/>
</dbReference>
<gene>
    <name evidence="10" type="ORF">HXK24_00005</name>
</gene>
<feature type="transmembrane region" description="Helical" evidence="9">
    <location>
        <begin position="107"/>
        <end position="129"/>
    </location>
</feature>
<keyword evidence="2" id="KW-0813">Transport</keyword>
<dbReference type="GO" id="GO:0015649">
    <property type="term" value="F:2-keto-3-deoxygluconate:proton symporter activity"/>
    <property type="evidence" value="ECO:0007669"/>
    <property type="project" value="InterPro"/>
</dbReference>
<evidence type="ECO:0000313" key="10">
    <source>
        <dbReference type="EMBL" id="MBF4802205.1"/>
    </source>
</evidence>
<evidence type="ECO:0000313" key="11">
    <source>
        <dbReference type="Proteomes" id="UP000787322"/>
    </source>
</evidence>
<dbReference type="Proteomes" id="UP000787322">
    <property type="component" value="Unassembled WGS sequence"/>
</dbReference>
<evidence type="ECO:0000256" key="8">
    <source>
        <dbReference type="ARBA" id="ARBA00023136"/>
    </source>
</evidence>
<comment type="caution">
    <text evidence="10">The sequence shown here is derived from an EMBL/GenBank/DDBJ whole genome shotgun (WGS) entry which is preliminary data.</text>
</comment>
<evidence type="ECO:0000256" key="1">
    <source>
        <dbReference type="ARBA" id="ARBA00006430"/>
    </source>
</evidence>
<dbReference type="InterPro" id="IPR004684">
    <property type="entry name" value="2keto-3dGluconate_permease"/>
</dbReference>
<keyword evidence="7 9" id="KW-1133">Transmembrane helix</keyword>
<sequence>MAAEQQKATRKIGVPRFPGDIMLYPLSVGLLLHSFFPQVLEIGSFTTAVAKGAPAIVGIVLLFVGASIDLKTVPKVLKTGLTILIPKLAIAIAFGLFVAKFMNDNFFGLNALSIIGGITFCNVALYIGITAEYGTPDEQGAAAVLSLVAGPAVTMIALGAAGVAAISPTALAGTLLPLVLGVVLGNLSPFIRALLVPGINPCIAVVGFALGCGMSVENLIIGGPSGILLAVLCIITGILTMLVERLLGGSGKASLASATIAGTATTTPAAVASVDPTYTAQVVANANAQLAAAVVITALVAPAFTGWLDKKLAKKNNTAEAQAPEEGPATE</sequence>
<feature type="transmembrane region" description="Helical" evidence="9">
    <location>
        <begin position="194"/>
        <end position="216"/>
    </location>
</feature>
<dbReference type="Pfam" id="PF03812">
    <property type="entry name" value="KdgT"/>
    <property type="match status" value="1"/>
</dbReference>
<evidence type="ECO:0000256" key="9">
    <source>
        <dbReference type="SAM" id="Phobius"/>
    </source>
</evidence>
<feature type="transmembrane region" description="Helical" evidence="9">
    <location>
        <begin position="21"/>
        <end position="40"/>
    </location>
</feature>
<organism evidence="10 11">
    <name type="scientific">Lancefieldella parvula</name>
    <dbReference type="NCBI Taxonomy" id="1382"/>
    <lineage>
        <taxon>Bacteria</taxon>
        <taxon>Bacillati</taxon>
        <taxon>Actinomycetota</taxon>
        <taxon>Coriobacteriia</taxon>
        <taxon>Coriobacteriales</taxon>
        <taxon>Atopobiaceae</taxon>
        <taxon>Lancefieldella</taxon>
    </lineage>
</organism>
<feature type="transmembrane region" description="Helical" evidence="9">
    <location>
        <begin position="52"/>
        <end position="70"/>
    </location>
</feature>
<keyword evidence="6" id="KW-0769">Symport</keyword>
<evidence type="ECO:0000256" key="4">
    <source>
        <dbReference type="ARBA" id="ARBA00022597"/>
    </source>
</evidence>
<accession>A0A9D6ADU8</accession>
<feature type="transmembrane region" description="Helical" evidence="9">
    <location>
        <begin position="222"/>
        <end position="243"/>
    </location>
</feature>
<keyword evidence="3" id="KW-1003">Cell membrane</keyword>
<evidence type="ECO:0000256" key="5">
    <source>
        <dbReference type="ARBA" id="ARBA00022692"/>
    </source>
</evidence>